<accession>A0ABD5Z2V7</accession>
<dbReference type="EMBL" id="JBHTAR010000011">
    <property type="protein sequence ID" value="MFC7199531.1"/>
    <property type="molecule type" value="Genomic_DNA"/>
</dbReference>
<reference evidence="2 3" key="1">
    <citation type="journal article" date="2019" name="Int. J. Syst. Evol. Microbiol.">
        <title>The Global Catalogue of Microorganisms (GCM) 10K type strain sequencing project: providing services to taxonomists for standard genome sequencing and annotation.</title>
        <authorList>
            <consortium name="The Broad Institute Genomics Platform"/>
            <consortium name="The Broad Institute Genome Sequencing Center for Infectious Disease"/>
            <person name="Wu L."/>
            <person name="Ma J."/>
        </authorList>
    </citation>
    <scope>NUCLEOTIDE SEQUENCE [LARGE SCALE GENOMIC DNA]</scope>
    <source>
        <strain evidence="2 3">XZGYJ-43</strain>
    </source>
</reference>
<keyword evidence="1" id="KW-0812">Transmembrane</keyword>
<dbReference type="Proteomes" id="UP001596447">
    <property type="component" value="Unassembled WGS sequence"/>
</dbReference>
<gene>
    <name evidence="2" type="ORF">ACFQJ9_08915</name>
</gene>
<keyword evidence="3" id="KW-1185">Reference proteome</keyword>
<feature type="transmembrane region" description="Helical" evidence="1">
    <location>
        <begin position="6"/>
        <end position="22"/>
    </location>
</feature>
<keyword evidence="1" id="KW-1133">Transmembrane helix</keyword>
<dbReference type="AlphaFoldDB" id="A0ABD5Z2V7"/>
<organism evidence="2 3">
    <name type="scientific">Halospeciosus flavus</name>
    <dbReference type="NCBI Taxonomy" id="3032283"/>
    <lineage>
        <taxon>Archaea</taxon>
        <taxon>Methanobacteriati</taxon>
        <taxon>Methanobacteriota</taxon>
        <taxon>Stenosarchaea group</taxon>
        <taxon>Halobacteria</taxon>
        <taxon>Halobacteriales</taxon>
        <taxon>Halobacteriaceae</taxon>
        <taxon>Halospeciosus</taxon>
    </lineage>
</organism>
<keyword evidence="1" id="KW-0472">Membrane</keyword>
<proteinExistence type="predicted"/>
<evidence type="ECO:0000313" key="3">
    <source>
        <dbReference type="Proteomes" id="UP001596447"/>
    </source>
</evidence>
<name>A0ABD5Z2V7_9EURY</name>
<protein>
    <submittedName>
        <fullName evidence="2">Uncharacterized protein</fullName>
    </submittedName>
</protein>
<dbReference type="RefSeq" id="WP_279529460.1">
    <property type="nucleotide sequence ID" value="NZ_CP122312.1"/>
</dbReference>
<comment type="caution">
    <text evidence="2">The sequence shown here is derived from an EMBL/GenBank/DDBJ whole genome shotgun (WGS) entry which is preliminary data.</text>
</comment>
<evidence type="ECO:0000256" key="1">
    <source>
        <dbReference type="SAM" id="Phobius"/>
    </source>
</evidence>
<sequence>MNLNPAILFFSIIGAAFSFLIWRSSESRDLYSQQEIIRKEHLSGEDDDPITIPFLINSTHLHLMVSIDYIKCYEPEPTRRYRLKRFIYGSNGNTAIKLSLYWSEIPDVMPELGGLNLERAISRLDDAEEFDGKISRSGFGKQNIEIFSTRPRKVDRELNTFFNLVEKAVEQEIEEHQATEETEAKEA</sequence>
<evidence type="ECO:0000313" key="2">
    <source>
        <dbReference type="EMBL" id="MFC7199531.1"/>
    </source>
</evidence>